<dbReference type="EMBL" id="JARVKF010000342">
    <property type="protein sequence ID" value="KAK9418885.1"/>
    <property type="molecule type" value="Genomic_DNA"/>
</dbReference>
<dbReference type="InterPro" id="IPR041212">
    <property type="entry name" value="Vta1_C"/>
</dbReference>
<feature type="region of interest" description="Disordered" evidence="9">
    <location>
        <begin position="189"/>
        <end position="399"/>
    </location>
</feature>
<sequence length="446" mass="47618">MAANIPAKLKQAGITPFVVRGNQLRTAKPVISYWCDYWVVNQILAKQLHNADEECLHFTTAMMDQLEEMKANNQGNTAILNDDEGRAYVEQFAQETIDRAMRPLKANKVTQQTAVTFEAAATFLQLLNIWGTLDVETEKKIKFAKWNAARILRAIKEGKDPNESNPKIEEEEKIDEDDPELQAIMAGQAPKAATVEDAPDEGGKGYLDPNAAAAASSAYSPGPVSAPTSPPQGSAPVPEQVSPIAPTDRSAPDGYFPNAPAAADDDPPLELPSAPATLGDPEVSIPSPPTDLPSARDPAGQPSAPLSPPTFPDTPQDFYRPTPSDLSSPFQPPQPPAPSQPPPPSSYHQQPSAPQAPSQPPPWQPPSVPTFAAPTSQTMPAAQTPQPLPPVSQYGGLPTNAAYQADDMAMMQAQKHAKWAISALNFEDVSTAVRELKSALAVLGAQ</sequence>
<dbReference type="InterPro" id="IPR044538">
    <property type="entry name" value="Vta1-like"/>
</dbReference>
<evidence type="ECO:0008006" key="14">
    <source>
        <dbReference type="Google" id="ProtNLM"/>
    </source>
</evidence>
<comment type="caution">
    <text evidence="12">The sequence shown here is derived from an EMBL/GenBank/DDBJ whole genome shotgun (WGS) entry which is preliminary data.</text>
</comment>
<dbReference type="Pfam" id="PF18097">
    <property type="entry name" value="Vta1_C"/>
    <property type="match status" value="1"/>
</dbReference>
<evidence type="ECO:0000259" key="11">
    <source>
        <dbReference type="Pfam" id="PF18097"/>
    </source>
</evidence>
<evidence type="ECO:0000256" key="3">
    <source>
        <dbReference type="ARBA" id="ARBA00007895"/>
    </source>
</evidence>
<dbReference type="Pfam" id="PF04652">
    <property type="entry name" value="Vta1"/>
    <property type="match status" value="1"/>
</dbReference>
<accession>A0ABR2UW40</accession>
<feature type="region of interest" description="Disordered" evidence="9">
    <location>
        <begin position="157"/>
        <end position="177"/>
    </location>
</feature>
<comment type="similarity">
    <text evidence="3">Belongs to the VTA1 family.</text>
</comment>
<dbReference type="InterPro" id="IPR023175">
    <property type="entry name" value="Vta1/CALS_N_sf"/>
</dbReference>
<evidence type="ECO:0000313" key="12">
    <source>
        <dbReference type="EMBL" id="KAK9418885.1"/>
    </source>
</evidence>
<feature type="compositionally biased region" description="Polar residues" evidence="9">
    <location>
        <begin position="373"/>
        <end position="385"/>
    </location>
</feature>
<feature type="domain" description="Vta1/callose synthase N-terminal" evidence="10">
    <location>
        <begin position="14"/>
        <end position="157"/>
    </location>
</feature>
<evidence type="ECO:0000256" key="1">
    <source>
        <dbReference type="ARBA" id="ARBA00004481"/>
    </source>
</evidence>
<evidence type="ECO:0000256" key="6">
    <source>
        <dbReference type="ARBA" id="ARBA00022753"/>
    </source>
</evidence>
<feature type="domain" description="Vta1 C-terminal" evidence="11">
    <location>
        <begin position="409"/>
        <end position="444"/>
    </location>
</feature>
<dbReference type="PANTHER" id="PTHR46009">
    <property type="entry name" value="VACUOLAR PROTEIN SORTING-ASSOCIATED PROTEIN VTA1 HOMOLOG"/>
    <property type="match status" value="1"/>
</dbReference>
<feature type="compositionally biased region" description="Low complexity" evidence="9">
    <location>
        <begin position="209"/>
        <end position="227"/>
    </location>
</feature>
<dbReference type="Gene3D" id="1.25.40.270">
    <property type="entry name" value="Vacuolar protein sorting-associated protein vta1"/>
    <property type="match status" value="1"/>
</dbReference>
<evidence type="ECO:0000256" key="7">
    <source>
        <dbReference type="ARBA" id="ARBA00022927"/>
    </source>
</evidence>
<comment type="subcellular location">
    <subcellularLocation>
        <location evidence="2">Cytoplasm</location>
    </subcellularLocation>
    <subcellularLocation>
        <location evidence="1">Endosome membrane</location>
        <topology evidence="1">Peripheral membrane protein</topology>
    </subcellularLocation>
</comment>
<evidence type="ECO:0000259" key="10">
    <source>
        <dbReference type="Pfam" id="PF04652"/>
    </source>
</evidence>
<keyword evidence="5" id="KW-0963">Cytoplasm</keyword>
<dbReference type="PANTHER" id="PTHR46009:SF1">
    <property type="entry name" value="VACUOLAR PROTEIN SORTING-ASSOCIATED PROTEIN VTA1 HOMOLOG"/>
    <property type="match status" value="1"/>
</dbReference>
<keyword evidence="13" id="KW-1185">Reference proteome</keyword>
<name>A0ABR2UW40_9PEZI</name>
<keyword evidence="7" id="KW-0653">Protein transport</keyword>
<protein>
    <recommendedName>
        <fullName evidence="14">DUF605-domain-containing protein</fullName>
    </recommendedName>
</protein>
<keyword evidence="4" id="KW-0813">Transport</keyword>
<evidence type="ECO:0000256" key="8">
    <source>
        <dbReference type="ARBA" id="ARBA00023136"/>
    </source>
</evidence>
<feature type="compositionally biased region" description="Pro residues" evidence="9">
    <location>
        <begin position="357"/>
        <end position="368"/>
    </location>
</feature>
<dbReference type="InterPro" id="IPR039431">
    <property type="entry name" value="Vta1/CALS_N"/>
</dbReference>
<evidence type="ECO:0000256" key="5">
    <source>
        <dbReference type="ARBA" id="ARBA00022490"/>
    </source>
</evidence>
<dbReference type="Proteomes" id="UP001408356">
    <property type="component" value="Unassembled WGS sequence"/>
</dbReference>
<evidence type="ECO:0000256" key="2">
    <source>
        <dbReference type="ARBA" id="ARBA00004496"/>
    </source>
</evidence>
<evidence type="ECO:0000313" key="13">
    <source>
        <dbReference type="Proteomes" id="UP001408356"/>
    </source>
</evidence>
<gene>
    <name evidence="12" type="ORF">SUNI508_07657</name>
</gene>
<feature type="compositionally biased region" description="Low complexity" evidence="9">
    <location>
        <begin position="346"/>
        <end position="356"/>
    </location>
</feature>
<evidence type="ECO:0000256" key="9">
    <source>
        <dbReference type="SAM" id="MobiDB-lite"/>
    </source>
</evidence>
<proteinExistence type="inferred from homology"/>
<evidence type="ECO:0000256" key="4">
    <source>
        <dbReference type="ARBA" id="ARBA00022448"/>
    </source>
</evidence>
<feature type="compositionally biased region" description="Pro residues" evidence="9">
    <location>
        <begin position="330"/>
        <end position="345"/>
    </location>
</feature>
<feature type="compositionally biased region" description="Basic and acidic residues" evidence="9">
    <location>
        <begin position="157"/>
        <end position="170"/>
    </location>
</feature>
<dbReference type="Gene3D" id="1.20.5.420">
    <property type="entry name" value="Immunoglobulin FC, subunit C"/>
    <property type="match status" value="1"/>
</dbReference>
<keyword evidence="8" id="KW-0472">Membrane</keyword>
<organism evidence="12 13">
    <name type="scientific">Seiridium unicorne</name>
    <dbReference type="NCBI Taxonomy" id="138068"/>
    <lineage>
        <taxon>Eukaryota</taxon>
        <taxon>Fungi</taxon>
        <taxon>Dikarya</taxon>
        <taxon>Ascomycota</taxon>
        <taxon>Pezizomycotina</taxon>
        <taxon>Sordariomycetes</taxon>
        <taxon>Xylariomycetidae</taxon>
        <taxon>Amphisphaeriales</taxon>
        <taxon>Sporocadaceae</taxon>
        <taxon>Seiridium</taxon>
    </lineage>
</organism>
<reference evidence="12 13" key="1">
    <citation type="journal article" date="2024" name="J. Plant Pathol.">
        <title>Sequence and assembly of the genome of Seiridium unicorne, isolate CBS 538.82, causal agent of cypress canker disease.</title>
        <authorList>
            <person name="Scali E."/>
            <person name="Rocca G.D."/>
            <person name="Danti R."/>
            <person name="Garbelotto M."/>
            <person name="Barberini S."/>
            <person name="Baroncelli R."/>
            <person name="Emiliani G."/>
        </authorList>
    </citation>
    <scope>NUCLEOTIDE SEQUENCE [LARGE SCALE GENOMIC DNA]</scope>
    <source>
        <strain evidence="12 13">BM-138-508</strain>
    </source>
</reference>
<keyword evidence="6" id="KW-0967">Endosome</keyword>